<evidence type="ECO:0000313" key="2">
    <source>
        <dbReference type="Proteomes" id="UP000004473"/>
    </source>
</evidence>
<name>I2NSQ3_NEISI</name>
<sequence>MSPKLSMTLQKIQQTGKACVFIKDSRSSEIGFRRPFQN</sequence>
<reference evidence="1 2" key="1">
    <citation type="submission" date="2012-04" db="EMBL/GenBank/DDBJ databases">
        <authorList>
            <person name="Harkins D.M."/>
            <person name="Madupu R."/>
            <person name="Durkin A.S."/>
            <person name="Torralba M."/>
            <person name="Methe B."/>
            <person name="Sutton G.G."/>
            <person name="Nelson K.E."/>
        </authorList>
    </citation>
    <scope>NUCLEOTIDE SEQUENCE [LARGE SCALE GENOMIC DNA]</scope>
    <source>
        <strain evidence="1 2">VK64</strain>
    </source>
</reference>
<accession>I2NSQ3</accession>
<protein>
    <submittedName>
        <fullName evidence="1">Uncharacterized protein</fullName>
    </submittedName>
</protein>
<organism evidence="1 2">
    <name type="scientific">Neisseria sicca VK64</name>
    <dbReference type="NCBI Taxonomy" id="1095748"/>
    <lineage>
        <taxon>Bacteria</taxon>
        <taxon>Pseudomonadati</taxon>
        <taxon>Pseudomonadota</taxon>
        <taxon>Betaproteobacteria</taxon>
        <taxon>Neisseriales</taxon>
        <taxon>Neisseriaceae</taxon>
        <taxon>Neisseria</taxon>
    </lineage>
</organism>
<dbReference type="PATRIC" id="fig|1095748.3.peg.1291"/>
<gene>
    <name evidence="1" type="ORF">HMPREF1051_2187</name>
</gene>
<dbReference type="Proteomes" id="UP000004473">
    <property type="component" value="Unassembled WGS sequence"/>
</dbReference>
<proteinExistence type="predicted"/>
<dbReference type="AlphaFoldDB" id="I2NSQ3"/>
<dbReference type="EMBL" id="AJMT01000094">
    <property type="protein sequence ID" value="EIG28864.1"/>
    <property type="molecule type" value="Genomic_DNA"/>
</dbReference>
<evidence type="ECO:0000313" key="1">
    <source>
        <dbReference type="EMBL" id="EIG28864.1"/>
    </source>
</evidence>
<comment type="caution">
    <text evidence="1">The sequence shown here is derived from an EMBL/GenBank/DDBJ whole genome shotgun (WGS) entry which is preliminary data.</text>
</comment>